<evidence type="ECO:0000259" key="2">
    <source>
        <dbReference type="Pfam" id="PF13936"/>
    </source>
</evidence>
<evidence type="ECO:0000256" key="1">
    <source>
        <dbReference type="SAM" id="MobiDB-lite"/>
    </source>
</evidence>
<feature type="region of interest" description="Disordered" evidence="1">
    <location>
        <begin position="145"/>
        <end position="174"/>
    </location>
</feature>
<dbReference type="InterPro" id="IPR051917">
    <property type="entry name" value="Transposase-Integrase"/>
</dbReference>
<protein>
    <recommendedName>
        <fullName evidence="2">Transposase IS30-like HTH domain-containing protein</fullName>
    </recommendedName>
</protein>
<dbReference type="Pfam" id="PF13936">
    <property type="entry name" value="HTH_38"/>
    <property type="match status" value="1"/>
</dbReference>
<dbReference type="GO" id="GO:0032196">
    <property type="term" value="P:transposition"/>
    <property type="evidence" value="ECO:0007669"/>
    <property type="project" value="TreeGrafter"/>
</dbReference>
<dbReference type="InterPro" id="IPR025246">
    <property type="entry name" value="IS30-like_HTH"/>
</dbReference>
<dbReference type="GO" id="GO:0004803">
    <property type="term" value="F:transposase activity"/>
    <property type="evidence" value="ECO:0007669"/>
    <property type="project" value="TreeGrafter"/>
</dbReference>
<name>A0A345VHQ6_9STRE</name>
<dbReference type="GO" id="GO:0005829">
    <property type="term" value="C:cytosol"/>
    <property type="evidence" value="ECO:0007669"/>
    <property type="project" value="TreeGrafter"/>
</dbReference>
<evidence type="ECO:0000313" key="4">
    <source>
        <dbReference type="Proteomes" id="UP000255411"/>
    </source>
</evidence>
<accession>A0A345VHQ6</accession>
<dbReference type="PANTHER" id="PTHR10948:SF23">
    <property type="entry name" value="TRANSPOSASE INSI FOR INSERTION SEQUENCE ELEMENT IS30A-RELATED"/>
    <property type="match status" value="1"/>
</dbReference>
<gene>
    <name evidence="3" type="ORF">Sp14A_03060</name>
</gene>
<dbReference type="PANTHER" id="PTHR10948">
    <property type="entry name" value="TRANSPOSASE"/>
    <property type="match status" value="1"/>
</dbReference>
<dbReference type="Proteomes" id="UP000255411">
    <property type="component" value="Chromosome"/>
</dbReference>
<dbReference type="AlphaFoldDB" id="A0A345VHQ6"/>
<organism evidence="3 4">
    <name type="scientific">Streptococcus pluranimalium</name>
    <dbReference type="NCBI Taxonomy" id="82348"/>
    <lineage>
        <taxon>Bacteria</taxon>
        <taxon>Bacillati</taxon>
        <taxon>Bacillota</taxon>
        <taxon>Bacilli</taxon>
        <taxon>Lactobacillales</taxon>
        <taxon>Streptococcaceae</taxon>
        <taxon>Streptococcus</taxon>
    </lineage>
</organism>
<dbReference type="EMBL" id="CP022601">
    <property type="protein sequence ID" value="AXJ12258.1"/>
    <property type="molecule type" value="Genomic_DNA"/>
</dbReference>
<sequence length="174" mass="20286">MQNHYTTKDKHVVLTERRLIERWQSEGISHRQIAALLGKAPQTINNEIKRSLVRQQVRKGRFEKVYWADAAQVVYDENRTKSVRPVTLTKELKERIVHYWRQKYSPEMMGMAKGIPVPIPTIYYWIHHGHLGMVPSALLYPRKSKAEKKQASPNFKPAGKSIEERPESTISVKI</sequence>
<feature type="domain" description="Transposase IS30-like HTH" evidence="2">
    <location>
        <begin position="10"/>
        <end position="50"/>
    </location>
</feature>
<evidence type="ECO:0000313" key="3">
    <source>
        <dbReference type="EMBL" id="AXJ12258.1"/>
    </source>
</evidence>
<proteinExistence type="predicted"/>
<reference evidence="3 4" key="1">
    <citation type="submission" date="2017-07" db="EMBL/GenBank/DDBJ databases">
        <title>Streptococcus pluranimalium as cause of bovine abortion.</title>
        <authorList>
            <person name="Rodriguez Campos S."/>
            <person name="Gobeli Brawand S."/>
            <person name="Brodard I."/>
            <person name="Rychener L."/>
            <person name="Perreten V."/>
        </authorList>
    </citation>
    <scope>NUCLEOTIDE SEQUENCE [LARGE SCALE GENOMIC DNA]</scope>
    <source>
        <strain evidence="3 4">14A0014</strain>
    </source>
</reference>